<sequence>MSQGVPSWQLPSLCPWTGAPAAHDPEFGGNLFIRRAAALLAILLPLTLLPASAIGYEPRGGASFNVPNPWGSSAENTRIVRAVEEAFRNVRPTAKDPRPVILLAGYLFDRKASADALIAACKRGVSVRVIIDRAVVSKPLRRIVTALNADNVRDGNNDGIADSDPRAGRCNGPLPPSHGGLRTRDDSGIPLMTARQVNVSLREPTGRDVTWGRDGSYVLRCSGSCRGGEDANMHSKIYAMSHTGSANNVVMTSSSNLNAGGANSGWNDLIVMKSRPKTFQFFVRIHRLMTAQKRAGRKLVEFKDGPYTTRIFPMIGVGERRDPLMVDLRKVKCSSAFGPTTIHIQQFWWNGHRGNYIWDKIRSLALNGCKVKIIFGAVDSGLLSRMKDARASGLIELWDSRWDTDLDGCVNTRTHMKAVAIRGTYGTNRRYAGVWTGTANWATGSLTRGDEVTLNVRSASVWRQYVDRWNVVKRHSRLQWTRGDRDPTLPPCNDD</sequence>
<feature type="domain" description="Phospholipase D-like" evidence="2">
    <location>
        <begin position="341"/>
        <end position="465"/>
    </location>
</feature>
<proteinExistence type="predicted"/>
<comment type="caution">
    <text evidence="3">The sequence shown here is derived from an EMBL/GenBank/DDBJ whole genome shotgun (WGS) entry which is preliminary data.</text>
</comment>
<dbReference type="InterPro" id="IPR025202">
    <property type="entry name" value="PLD-like_dom"/>
</dbReference>
<reference evidence="3 4" key="1">
    <citation type="submission" date="2018-09" db="EMBL/GenBank/DDBJ databases">
        <title>Genome sequencing of Nocardioides immobilis CCTCC AB 2017083 for comparison to Nocardioides silvaticus.</title>
        <authorList>
            <person name="Li C."/>
            <person name="Wang G."/>
        </authorList>
    </citation>
    <scope>NUCLEOTIDE SEQUENCE [LARGE SCALE GENOMIC DNA]</scope>
    <source>
        <strain evidence="3 4">CCTCC AB 2017083</strain>
    </source>
</reference>
<evidence type="ECO:0000313" key="3">
    <source>
        <dbReference type="EMBL" id="RHW26718.1"/>
    </source>
</evidence>
<evidence type="ECO:0000313" key="4">
    <source>
        <dbReference type="Proteomes" id="UP000283644"/>
    </source>
</evidence>
<dbReference type="OrthoDB" id="3740959at2"/>
<gene>
    <name evidence="3" type="ORF">D0Z08_13255</name>
</gene>
<feature type="domain" description="Phospholipase D-like" evidence="2">
    <location>
        <begin position="101"/>
        <end position="276"/>
    </location>
</feature>
<dbReference type="Gene3D" id="3.30.870.10">
    <property type="entry name" value="Endonuclease Chain A"/>
    <property type="match status" value="2"/>
</dbReference>
<dbReference type="EMBL" id="QXGH01000016">
    <property type="protein sequence ID" value="RHW26718.1"/>
    <property type="molecule type" value="Genomic_DNA"/>
</dbReference>
<keyword evidence="4" id="KW-1185">Reference proteome</keyword>
<evidence type="ECO:0000256" key="1">
    <source>
        <dbReference type="SAM" id="MobiDB-lite"/>
    </source>
</evidence>
<dbReference type="Pfam" id="PF13091">
    <property type="entry name" value="PLDc_2"/>
    <property type="match status" value="2"/>
</dbReference>
<dbReference type="Proteomes" id="UP000283644">
    <property type="component" value="Unassembled WGS sequence"/>
</dbReference>
<accession>A0A417Y220</accession>
<name>A0A417Y220_9ACTN</name>
<dbReference type="AlphaFoldDB" id="A0A417Y220"/>
<dbReference type="SUPFAM" id="SSF56024">
    <property type="entry name" value="Phospholipase D/nuclease"/>
    <property type="match status" value="2"/>
</dbReference>
<organism evidence="3 4">
    <name type="scientific">Nocardioides immobilis</name>
    <dbReference type="NCBI Taxonomy" id="2049295"/>
    <lineage>
        <taxon>Bacteria</taxon>
        <taxon>Bacillati</taxon>
        <taxon>Actinomycetota</taxon>
        <taxon>Actinomycetes</taxon>
        <taxon>Propionibacteriales</taxon>
        <taxon>Nocardioidaceae</taxon>
        <taxon>Nocardioides</taxon>
    </lineage>
</organism>
<protein>
    <recommendedName>
        <fullName evidence="2">Phospholipase D-like domain-containing protein</fullName>
    </recommendedName>
</protein>
<evidence type="ECO:0000259" key="2">
    <source>
        <dbReference type="Pfam" id="PF13091"/>
    </source>
</evidence>
<feature type="region of interest" description="Disordered" evidence="1">
    <location>
        <begin position="156"/>
        <end position="187"/>
    </location>
</feature>